<feature type="domain" description="Phage conserved hypothetical protein C-terminal" evidence="2">
    <location>
        <begin position="110"/>
        <end position="183"/>
    </location>
</feature>
<evidence type="ECO:0000313" key="3">
    <source>
        <dbReference type="EMBL" id="MBC1491921.1"/>
    </source>
</evidence>
<dbReference type="AlphaFoldDB" id="A0A7X0XDX5"/>
<name>A0A7X0XDX5_9LIST</name>
<comment type="caution">
    <text evidence="3">The sequence shown here is derived from an EMBL/GenBank/DDBJ whole genome shotgun (WGS) entry which is preliminary data.</text>
</comment>
<gene>
    <name evidence="3" type="ORF">HCI99_08760</name>
</gene>
<evidence type="ECO:0000259" key="2">
    <source>
        <dbReference type="Pfam" id="PF09524"/>
    </source>
</evidence>
<dbReference type="EMBL" id="JAASTX010000009">
    <property type="protein sequence ID" value="MBC1491921.1"/>
    <property type="molecule type" value="Genomic_DNA"/>
</dbReference>
<proteinExistence type="predicted"/>
<accession>A0A7X0XDX5</accession>
<dbReference type="Pfam" id="PF13730">
    <property type="entry name" value="HTH_36"/>
    <property type="match status" value="1"/>
</dbReference>
<feature type="region of interest" description="Disordered" evidence="1">
    <location>
        <begin position="67"/>
        <end position="89"/>
    </location>
</feature>
<reference evidence="3 4" key="1">
    <citation type="submission" date="2020-03" db="EMBL/GenBank/DDBJ databases">
        <title>Soil Listeria distribution.</title>
        <authorList>
            <person name="Liao J."/>
            <person name="Wiedmann M."/>
        </authorList>
    </citation>
    <scope>NUCLEOTIDE SEQUENCE [LARGE SCALE GENOMIC DNA]</scope>
    <source>
        <strain evidence="3 4">FSL L7-1547</strain>
    </source>
</reference>
<sequence>MSNNKTSFPSFGTIASKVKCSRRKAINVIDSLIFKDYLIKQKRSDKLGNSDSNLYILKQPNIIKEQVPSAPCAPPPVNDVHQPSAHDAPPLVHKVHPINTNIINTNYKDIVGFLNINAEAKFKETSQSTKTLIDARLKEGFTIEDFKTVILNKCRSWKNDPNMAKYLRPSTLFAASKFEGYLNEKPIQRKAGEPDVAQTLSRSGEHDIEIREIDIDDLPF</sequence>
<dbReference type="InterPro" id="IPR011741">
    <property type="entry name" value="Phg_2220_C"/>
</dbReference>
<dbReference type="NCBIfam" id="TIGR02220">
    <property type="entry name" value="phg_TIGR02220"/>
    <property type="match status" value="1"/>
</dbReference>
<dbReference type="Pfam" id="PF09524">
    <property type="entry name" value="Phg_2220_C"/>
    <property type="match status" value="1"/>
</dbReference>
<organism evidence="3 4">
    <name type="scientific">Listeria booriae</name>
    <dbReference type="NCBI Taxonomy" id="1552123"/>
    <lineage>
        <taxon>Bacteria</taxon>
        <taxon>Bacillati</taxon>
        <taxon>Bacillota</taxon>
        <taxon>Bacilli</taxon>
        <taxon>Bacillales</taxon>
        <taxon>Listeriaceae</taxon>
        <taxon>Listeria</taxon>
    </lineage>
</organism>
<dbReference type="InterPro" id="IPR036388">
    <property type="entry name" value="WH-like_DNA-bd_sf"/>
</dbReference>
<evidence type="ECO:0000256" key="1">
    <source>
        <dbReference type="SAM" id="MobiDB-lite"/>
    </source>
</evidence>
<dbReference type="Proteomes" id="UP000533953">
    <property type="component" value="Unassembled WGS sequence"/>
</dbReference>
<evidence type="ECO:0000313" key="4">
    <source>
        <dbReference type="Proteomes" id="UP000533953"/>
    </source>
</evidence>
<protein>
    <recommendedName>
        <fullName evidence="2">Phage conserved hypothetical protein C-terminal domain-containing protein</fullName>
    </recommendedName>
</protein>
<dbReference type="Gene3D" id="1.10.10.10">
    <property type="entry name" value="Winged helix-like DNA-binding domain superfamily/Winged helix DNA-binding domain"/>
    <property type="match status" value="1"/>
</dbReference>